<protein>
    <submittedName>
        <fullName evidence="1">Uncharacterized protein</fullName>
    </submittedName>
</protein>
<evidence type="ECO:0000313" key="1">
    <source>
        <dbReference type="EMBL" id="KKL93392.1"/>
    </source>
</evidence>
<proteinExistence type="predicted"/>
<gene>
    <name evidence="1" type="ORF">LCGC14_1875110</name>
</gene>
<sequence>MRHYTCDKCGMSMEGERITRIDDKRYCICKSCDDIIQKGLNGKGELCPEPISPIQDVYERRGLYL</sequence>
<dbReference type="AlphaFoldDB" id="A0A0F9J2K8"/>
<comment type="caution">
    <text evidence="1">The sequence shown here is derived from an EMBL/GenBank/DDBJ whole genome shotgun (WGS) entry which is preliminary data.</text>
</comment>
<organism evidence="1">
    <name type="scientific">marine sediment metagenome</name>
    <dbReference type="NCBI Taxonomy" id="412755"/>
    <lineage>
        <taxon>unclassified sequences</taxon>
        <taxon>metagenomes</taxon>
        <taxon>ecological metagenomes</taxon>
    </lineage>
</organism>
<reference evidence="1" key="1">
    <citation type="journal article" date="2015" name="Nature">
        <title>Complex archaea that bridge the gap between prokaryotes and eukaryotes.</title>
        <authorList>
            <person name="Spang A."/>
            <person name="Saw J.H."/>
            <person name="Jorgensen S.L."/>
            <person name="Zaremba-Niedzwiedzka K."/>
            <person name="Martijn J."/>
            <person name="Lind A.E."/>
            <person name="van Eijk R."/>
            <person name="Schleper C."/>
            <person name="Guy L."/>
            <person name="Ettema T.J."/>
        </authorList>
    </citation>
    <scope>NUCLEOTIDE SEQUENCE</scope>
</reference>
<name>A0A0F9J2K8_9ZZZZ</name>
<dbReference type="EMBL" id="LAZR01019201">
    <property type="protein sequence ID" value="KKL93392.1"/>
    <property type="molecule type" value="Genomic_DNA"/>
</dbReference>
<accession>A0A0F9J2K8</accession>